<keyword evidence="2" id="KW-1185">Reference proteome</keyword>
<dbReference type="AlphaFoldDB" id="A0A3P6TP96"/>
<gene>
    <name evidence="1" type="ORF">CGOC_LOCUS8037</name>
</gene>
<sequence length="30" mass="3672">MLSTFESNYRKLYQTVNLTFCMYILPILRL</sequence>
<dbReference type="EMBL" id="UYRV01028887">
    <property type="protein sequence ID" value="VDK82895.1"/>
    <property type="molecule type" value="Genomic_DNA"/>
</dbReference>
<name>A0A3P6TP96_CYLGO</name>
<proteinExistence type="predicted"/>
<evidence type="ECO:0000313" key="2">
    <source>
        <dbReference type="Proteomes" id="UP000271889"/>
    </source>
</evidence>
<evidence type="ECO:0000313" key="1">
    <source>
        <dbReference type="EMBL" id="VDK82895.1"/>
    </source>
</evidence>
<accession>A0A3P6TP96</accession>
<dbReference type="Proteomes" id="UP000271889">
    <property type="component" value="Unassembled WGS sequence"/>
</dbReference>
<organism evidence="1 2">
    <name type="scientific">Cylicostephanus goldi</name>
    <name type="common">Nematode worm</name>
    <dbReference type="NCBI Taxonomy" id="71465"/>
    <lineage>
        <taxon>Eukaryota</taxon>
        <taxon>Metazoa</taxon>
        <taxon>Ecdysozoa</taxon>
        <taxon>Nematoda</taxon>
        <taxon>Chromadorea</taxon>
        <taxon>Rhabditida</taxon>
        <taxon>Rhabditina</taxon>
        <taxon>Rhabditomorpha</taxon>
        <taxon>Strongyloidea</taxon>
        <taxon>Strongylidae</taxon>
        <taxon>Cylicostephanus</taxon>
    </lineage>
</organism>
<protein>
    <submittedName>
        <fullName evidence="1">Uncharacterized protein</fullName>
    </submittedName>
</protein>
<reference evidence="1 2" key="1">
    <citation type="submission" date="2018-11" db="EMBL/GenBank/DDBJ databases">
        <authorList>
            <consortium name="Pathogen Informatics"/>
        </authorList>
    </citation>
    <scope>NUCLEOTIDE SEQUENCE [LARGE SCALE GENOMIC DNA]</scope>
</reference>